<dbReference type="PANTHER" id="PTHR43002">
    <property type="entry name" value="GLYCOGEN DEBRANCHING ENZYME"/>
    <property type="match status" value="1"/>
</dbReference>
<comment type="similarity">
    <text evidence="1">Belongs to the glycosyl hydrolase 13 family.</text>
</comment>
<evidence type="ECO:0000256" key="2">
    <source>
        <dbReference type="SAM" id="MobiDB-lite"/>
    </source>
</evidence>
<dbReference type="InterPro" id="IPR013780">
    <property type="entry name" value="Glyco_hydro_b"/>
</dbReference>
<accession>A0A843UQ38</accession>
<dbReference type="GO" id="GO:0019252">
    <property type="term" value="P:starch biosynthetic process"/>
    <property type="evidence" value="ECO:0007669"/>
    <property type="project" value="InterPro"/>
</dbReference>
<evidence type="ECO:0000313" key="4">
    <source>
        <dbReference type="EMBL" id="MQL84426.1"/>
    </source>
</evidence>
<feature type="compositionally biased region" description="Basic residues" evidence="2">
    <location>
        <begin position="770"/>
        <end position="786"/>
    </location>
</feature>
<dbReference type="InterPro" id="IPR017853">
    <property type="entry name" value="GH"/>
</dbReference>
<dbReference type="OrthoDB" id="204980at2759"/>
<feature type="region of interest" description="Disordered" evidence="2">
    <location>
        <begin position="82"/>
        <end position="102"/>
    </location>
</feature>
<keyword evidence="5" id="KW-1185">Reference proteome</keyword>
<protein>
    <recommendedName>
        <fullName evidence="3">Glycosyl hydrolase family 13 catalytic domain-containing protein</fullName>
    </recommendedName>
</protein>
<feature type="region of interest" description="Disordered" evidence="2">
    <location>
        <begin position="985"/>
        <end position="1014"/>
    </location>
</feature>
<dbReference type="InterPro" id="IPR006047">
    <property type="entry name" value="GH13_cat_dom"/>
</dbReference>
<feature type="domain" description="Glycosyl hydrolase family 13 catalytic" evidence="3">
    <location>
        <begin position="1350"/>
        <end position="1723"/>
    </location>
</feature>
<sequence>MAAVTYGPQVVACHAKCGYLAVPLVFGDFPAVVGSPYFLGVVPAVQATPKAAPKATATRGTKPRSSQGRVFSVNTISCIAVPKKRERRQGRRGSKPHAVVSNSGKTVLVGDIRVRLDGGEPILPRDRSVPTVATSNKFAPLQGMRQEDRDSPKGARQGQASSSTPQPPRKMRQMGIYRKPNFVPAQAETAEGGDASQAGASAPRVSVFERLSASVFTRLGAAIRPSTQKPKKRRVQQTSEEGGGMKIFTCYASGREAPGPSGIPAGALRINEPGQDDETVLRYTRNAARRLLQGQQGRQVQLDLEGGEQDEVASLHLGDQQLPADGDQAEVFLMPPTRAAFQAMTDDAKYDFIQRWQAEMANLLTERGQQAGANAPRRQVPTANQNARTRYQQGDLPDVNPRIAAVNDYTVDPVQQPRRGINSQASAAEDIVAQRRMIEKIVDDRFAQRGEGTATVDLYSVPYPVHHQFKKLPPDFPKAPKLQKFDGQGSPNEHLAYYITAMGELAFDESYLLRYFATSLTGTAFQWYSRLRPNSIVDWADLQKKFIDRFQTAERKVSLAELCSLRQRKGETALDFIKRWRDFSMRCDNPPTQEDAITICRRGLAAQISEKLLGTNIKGFDQLNAVVAEIEMFFADNPMQAPPKIKPGKERAVGKEANAVDFAPQSKGKKIMASGAPSKKVEEKPPPTSLPQRMSTPYSFKRDHTKMLFKLAQEGEKLPLPEELSIFYKEDEITIKKIEEMLKDFSCNMVSIPPPASLQSPAVTPPVATYRRRNRGKGKGRGRGKKSSPSPSEKISSPDLGKTIAFRGEKPQPAPEIEVRANSFIFDPSDEEEEEQQDIASRLSDRRATQPIPFVLSDEEEYGGWAIPNRPFNRKISESAARPAPSGSGKEETVAPEEDCLGSLFEEKPDEQPVARRVNQFGQPIKALEDTVPPLDQLRARADRKIIQHMKRFPTNITIWDAIAWSKDLRTALVKILQEPELYLGEPLGGPATASKGKEKQNADANHASQGQEEEELFTVNKDLLEAHRLSRLAESTTPGPSCPERREINYEANAIGEIINRSISLPPAYMQLLSHREEQWVERLKTFIVTHYRNDSLEKGETPKPIIFYKGDPLPHGPLEDDFGWSHTTQTAPEPVQKMDDMPEHIKKLCQGKRLHKCKIPRDGSTSTSCGTRSNSEGNPPIVQKTLGGWAMVRRRNARPTIRSTPSGSRPHLIIAPPMGDLLPSLQNHSRGRPPSFYQMGRRVKKRLKAKGSLLLIQMPQRNAESIALCLFNDLSEEPSLEIALDPYVNRTGDIWHASLENVKGYVSYGYRCCLQKMPSFDWSGDARLCLPTEKLVVYRLNVGLFTQDVSSQLPADIAGTFSGLVKKVHHLNMLGVNAVLLEPIFQFDERKGPYFPYNFFSPMNMYGPHHEGASAINSMKEMVKALHANGIEVLLEVVFTHTSEGGEAACPAVSFQGIDNLSYYLVDGDIGPGADNALNCNSPTVQKMIIDSLRYWVVEFHIDGFCFVNASYFVQCASRHHSSRPPLVEAIAFDPVLSNTKIIADCWSPLEMSYHEIDFPHWKRWAEMNSRFCKDARNFLRGEGLLSDLATRLCGSGDIFSDSRCPTFSFNFIAKNFGLPLVDLVSFSRNNLSSELSWNCGEEGPTSDTTVLETRLKQIRNFLFLLFVSLGVPVLNMGDECGQSTGGSTLHSDRHPLDWNYLGTNFGLQITQFIAFMSSLRTRRSDLFQRRVYHKVENIEWCADDQSEPKWDDPTCKFLALTLKAEKKSDSESSNKGDIYIVFNASDVQSATVLPQVSEGHAWFRLVDTALVFPEFFFSGDDPDSCHFSGSEAYKVKPHSCVLFEARTSSC</sequence>
<gene>
    <name evidence="4" type="ORF">Taro_016941</name>
</gene>
<feature type="region of interest" description="Disordered" evidence="2">
    <location>
        <begin position="667"/>
        <end position="697"/>
    </location>
</feature>
<dbReference type="SUPFAM" id="SSF81296">
    <property type="entry name" value="E set domains"/>
    <property type="match status" value="1"/>
</dbReference>
<dbReference type="EMBL" id="NMUH01000761">
    <property type="protein sequence ID" value="MQL84426.1"/>
    <property type="molecule type" value="Genomic_DNA"/>
</dbReference>
<evidence type="ECO:0000313" key="5">
    <source>
        <dbReference type="Proteomes" id="UP000652761"/>
    </source>
</evidence>
<dbReference type="CDD" id="cd11346">
    <property type="entry name" value="AmyAc_plant_IsoA"/>
    <property type="match status" value="1"/>
</dbReference>
<dbReference type="SMART" id="SM00642">
    <property type="entry name" value="Aamy"/>
    <property type="match status" value="1"/>
</dbReference>
<comment type="caution">
    <text evidence="4">The sequence shown here is derived from an EMBL/GenBank/DDBJ whole genome shotgun (WGS) entry which is preliminary data.</text>
</comment>
<feature type="compositionally biased region" description="Basic and acidic residues" evidence="2">
    <location>
        <begin position="119"/>
        <end position="128"/>
    </location>
</feature>
<evidence type="ECO:0000256" key="1">
    <source>
        <dbReference type="ARBA" id="ARBA00008061"/>
    </source>
</evidence>
<name>A0A843UQ38_COLES</name>
<proteinExistence type="inferred from homology"/>
<dbReference type="Gene3D" id="3.20.20.80">
    <property type="entry name" value="Glycosidases"/>
    <property type="match status" value="1"/>
</dbReference>
<evidence type="ECO:0000259" key="3">
    <source>
        <dbReference type="SMART" id="SM00642"/>
    </source>
</evidence>
<dbReference type="GO" id="GO:0019156">
    <property type="term" value="F:isoamylase activity"/>
    <property type="evidence" value="ECO:0007669"/>
    <property type="project" value="InterPro"/>
</dbReference>
<dbReference type="Pfam" id="PF00128">
    <property type="entry name" value="Alpha-amylase"/>
    <property type="match status" value="1"/>
</dbReference>
<feature type="compositionally biased region" description="Polar residues" evidence="2">
    <location>
        <begin position="1165"/>
        <end position="1179"/>
    </location>
</feature>
<organism evidence="4 5">
    <name type="scientific">Colocasia esculenta</name>
    <name type="common">Wild taro</name>
    <name type="synonym">Arum esculentum</name>
    <dbReference type="NCBI Taxonomy" id="4460"/>
    <lineage>
        <taxon>Eukaryota</taxon>
        <taxon>Viridiplantae</taxon>
        <taxon>Streptophyta</taxon>
        <taxon>Embryophyta</taxon>
        <taxon>Tracheophyta</taxon>
        <taxon>Spermatophyta</taxon>
        <taxon>Magnoliopsida</taxon>
        <taxon>Liliopsida</taxon>
        <taxon>Araceae</taxon>
        <taxon>Aroideae</taxon>
        <taxon>Colocasieae</taxon>
        <taxon>Colocasia</taxon>
    </lineage>
</organism>
<dbReference type="Pfam" id="PF21156">
    <property type="entry name" value="ISOA1-3_C"/>
    <property type="match status" value="1"/>
</dbReference>
<feature type="region of interest" description="Disordered" evidence="2">
    <location>
        <begin position="876"/>
        <end position="896"/>
    </location>
</feature>
<feature type="region of interest" description="Disordered" evidence="2">
    <location>
        <begin position="1161"/>
        <end position="1185"/>
    </location>
</feature>
<reference evidence="4" key="1">
    <citation type="submission" date="2017-07" db="EMBL/GenBank/DDBJ databases">
        <title>Taro Niue Genome Assembly and Annotation.</title>
        <authorList>
            <person name="Atibalentja N."/>
            <person name="Keating K."/>
            <person name="Fields C.J."/>
        </authorList>
    </citation>
    <scope>NUCLEOTIDE SEQUENCE</scope>
    <source>
        <strain evidence="4">Niue_2</strain>
        <tissue evidence="4">Leaf</tissue>
    </source>
</reference>
<dbReference type="InterPro" id="IPR005162">
    <property type="entry name" value="Retrotrans_gag_dom"/>
</dbReference>
<feature type="compositionally biased region" description="Acidic residues" evidence="2">
    <location>
        <begin position="828"/>
        <end position="837"/>
    </location>
</feature>
<dbReference type="Gene3D" id="2.60.40.1180">
    <property type="entry name" value="Golgi alpha-mannosidase II"/>
    <property type="match status" value="1"/>
</dbReference>
<dbReference type="Pfam" id="PF03732">
    <property type="entry name" value="Retrotrans_gag"/>
    <property type="match status" value="1"/>
</dbReference>
<dbReference type="SUPFAM" id="SSF51445">
    <property type="entry name" value="(Trans)glycosidases"/>
    <property type="match status" value="1"/>
</dbReference>
<feature type="compositionally biased region" description="Basic residues" evidence="2">
    <location>
        <begin position="82"/>
        <end position="95"/>
    </location>
</feature>
<feature type="region of interest" description="Disordered" evidence="2">
    <location>
        <begin position="752"/>
        <end position="846"/>
    </location>
</feature>
<dbReference type="InterPro" id="IPR014756">
    <property type="entry name" value="Ig_E-set"/>
</dbReference>
<feature type="compositionally biased region" description="Low complexity" evidence="2">
    <location>
        <begin position="787"/>
        <end position="798"/>
    </location>
</feature>
<dbReference type="Gene3D" id="2.60.40.10">
    <property type="entry name" value="Immunoglobulins"/>
    <property type="match status" value="1"/>
</dbReference>
<dbReference type="InterPro" id="IPR048650">
    <property type="entry name" value="ISOA1-3-like_C"/>
</dbReference>
<dbReference type="InterPro" id="IPR044096">
    <property type="entry name" value="AmyAc_plant_ISA2"/>
</dbReference>
<dbReference type="SUPFAM" id="SSF51011">
    <property type="entry name" value="Glycosyl hydrolase domain"/>
    <property type="match status" value="1"/>
</dbReference>
<dbReference type="InterPro" id="IPR013783">
    <property type="entry name" value="Ig-like_fold"/>
</dbReference>
<feature type="region of interest" description="Disordered" evidence="2">
    <location>
        <begin position="119"/>
        <end position="171"/>
    </location>
</feature>
<dbReference type="Proteomes" id="UP000652761">
    <property type="component" value="Unassembled WGS sequence"/>
</dbReference>